<evidence type="ECO:0000256" key="4">
    <source>
        <dbReference type="SAM" id="SignalP"/>
    </source>
</evidence>
<dbReference type="AlphaFoldDB" id="E6VS35"/>
<evidence type="ECO:0000256" key="2">
    <source>
        <dbReference type="ARBA" id="ARBA00022448"/>
    </source>
</evidence>
<feature type="chain" id="PRO_5003214010" evidence="4">
    <location>
        <begin position="22"/>
        <end position="549"/>
    </location>
</feature>
<dbReference type="FunFam" id="3.10.105.10:FF:000006">
    <property type="entry name" value="Peptide ABC transporter substrate-binding protein"/>
    <property type="match status" value="1"/>
</dbReference>
<dbReference type="GO" id="GO:0043190">
    <property type="term" value="C:ATP-binding cassette (ABC) transporter complex"/>
    <property type="evidence" value="ECO:0007669"/>
    <property type="project" value="InterPro"/>
</dbReference>
<proteinExistence type="inferred from homology"/>
<dbReference type="EMBL" id="CP002431">
    <property type="protein sequence ID" value="ADU63080.1"/>
    <property type="molecule type" value="Genomic_DNA"/>
</dbReference>
<evidence type="ECO:0000256" key="3">
    <source>
        <dbReference type="ARBA" id="ARBA00022729"/>
    </source>
</evidence>
<dbReference type="PIRSF" id="PIRSF002741">
    <property type="entry name" value="MppA"/>
    <property type="match status" value="1"/>
</dbReference>
<dbReference type="Gene3D" id="3.90.76.10">
    <property type="entry name" value="Dipeptide-binding Protein, Domain 1"/>
    <property type="match status" value="1"/>
</dbReference>
<name>E6VS35_PSEA9</name>
<gene>
    <name evidence="6" type="ordered locus">Daes_2073</name>
</gene>
<dbReference type="Pfam" id="PF00496">
    <property type="entry name" value="SBP_bac_5"/>
    <property type="match status" value="1"/>
</dbReference>
<protein>
    <submittedName>
        <fullName evidence="6">Extracellular solute-binding protein family 5</fullName>
    </submittedName>
</protein>
<reference evidence="7" key="1">
    <citation type="submission" date="2010-12" db="EMBL/GenBank/DDBJ databases">
        <title>Complete sequence of Desulfovibrio aespoeensis Aspo-2.</title>
        <authorList>
            <consortium name="US DOE Joint Genome Institute"/>
            <person name="Lucas S."/>
            <person name="Copeland A."/>
            <person name="Lapidus A."/>
            <person name="Cheng J.-F."/>
            <person name="Goodwin L."/>
            <person name="Pitluck S."/>
            <person name="Chertkov O."/>
            <person name="Misra M."/>
            <person name="Detter J.C."/>
            <person name="Han C."/>
            <person name="Tapia R."/>
            <person name="Land M."/>
            <person name="Hauser L."/>
            <person name="Kyrpides N."/>
            <person name="Ivanova N."/>
            <person name="Ovchinnikova G."/>
            <person name="Pedersen K."/>
            <person name="Jagevall S."/>
            <person name="Hazen T."/>
            <person name="Woyke T."/>
        </authorList>
    </citation>
    <scope>NUCLEOTIDE SEQUENCE [LARGE SCALE GENOMIC DNA]</scope>
    <source>
        <strain evidence="7">ATCC 700646 / DSM 10631 / Aspo-2</strain>
    </source>
</reference>
<accession>E6VS35</accession>
<comment type="similarity">
    <text evidence="1">Belongs to the bacterial solute-binding protein 5 family.</text>
</comment>
<keyword evidence="3 4" id="KW-0732">Signal</keyword>
<feature type="domain" description="Solute-binding protein family 5" evidence="5">
    <location>
        <begin position="91"/>
        <end position="451"/>
    </location>
</feature>
<dbReference type="InterPro" id="IPR039424">
    <property type="entry name" value="SBP_5"/>
</dbReference>
<dbReference type="SUPFAM" id="SSF53850">
    <property type="entry name" value="Periplasmic binding protein-like II"/>
    <property type="match status" value="1"/>
</dbReference>
<dbReference type="PANTHER" id="PTHR30290:SF38">
    <property type="entry name" value="D,D-DIPEPTIDE-BINDING PERIPLASMIC PROTEIN DDPA-RELATED"/>
    <property type="match status" value="1"/>
</dbReference>
<dbReference type="STRING" id="643562.Daes_2073"/>
<dbReference type="CDD" id="cd08514">
    <property type="entry name" value="PBP2_AppA_like"/>
    <property type="match status" value="1"/>
</dbReference>
<dbReference type="PANTHER" id="PTHR30290">
    <property type="entry name" value="PERIPLASMIC BINDING COMPONENT OF ABC TRANSPORTER"/>
    <property type="match status" value="1"/>
</dbReference>
<dbReference type="Gene3D" id="3.40.190.10">
    <property type="entry name" value="Periplasmic binding protein-like II"/>
    <property type="match status" value="1"/>
</dbReference>
<dbReference type="PROSITE" id="PS51257">
    <property type="entry name" value="PROKAR_LIPOPROTEIN"/>
    <property type="match status" value="1"/>
</dbReference>
<dbReference type="Proteomes" id="UP000002191">
    <property type="component" value="Chromosome"/>
</dbReference>
<dbReference type="GO" id="GO:1904680">
    <property type="term" value="F:peptide transmembrane transporter activity"/>
    <property type="evidence" value="ECO:0007669"/>
    <property type="project" value="TreeGrafter"/>
</dbReference>
<evidence type="ECO:0000256" key="1">
    <source>
        <dbReference type="ARBA" id="ARBA00005695"/>
    </source>
</evidence>
<dbReference type="HOGENOM" id="CLU_017028_8_6_7"/>
<dbReference type="eggNOG" id="COG0747">
    <property type="taxonomic scope" value="Bacteria"/>
</dbReference>
<dbReference type="RefSeq" id="WP_013514992.1">
    <property type="nucleotide sequence ID" value="NC_014844.1"/>
</dbReference>
<sequence precursor="true">MRLPTPLMFSLAMALAMAFLAACGEGGGPATPVRPVDQAALPSEPQYGGSIVEAMLGEPDNLISALSTSGASHSVASQIFVGLIKYDKDIELVPYAAKSFEVLDEGRLIRFTLREDIRWFDGEPLTAEDVEFTYRLMIDPTTPTAYAENFKAVKAFRLTGRYSFEVEYDQPFAKALITWAMDILPKHAMEGEDLLNTKYSREPLGAGPYMLKEWTPGSRIVLEANPDHFEGRPYIDRVIYRMIPDLSTQFLELKAGNLDTMDLTPLQYLYQTSGPGWDGSFNKFEYLASGYAFLGFNMNHPFFKDVRVRRAIDHAIDRREIVKGVLYGLGEMANGPYKPGTWQYNEAVKPRTYDPQRSRELLAEAGWADSDGDGILDRDGVPFAFSIITNQGNTQRIKSGVIIQQRLRDVGIKVELRTVEWAAFIKEFVDKGRFDAVILSWNILQDPDIYSVWHSSQAVERGLNFTRYVNPELDALLERGRRLVDPKARKPIYDEVQRILHDEVPYCFLYVPKSLPIVQARVRNIQAAPAGIAYNFPKWWIPKSLQMQP</sequence>
<organism evidence="6 7">
    <name type="scientific">Pseudodesulfovibrio aespoeensis (strain ATCC 700646 / DSM 10631 / Aspo-2)</name>
    <name type="common">Desulfovibrio aespoeensis</name>
    <dbReference type="NCBI Taxonomy" id="643562"/>
    <lineage>
        <taxon>Bacteria</taxon>
        <taxon>Pseudomonadati</taxon>
        <taxon>Thermodesulfobacteriota</taxon>
        <taxon>Desulfovibrionia</taxon>
        <taxon>Desulfovibrionales</taxon>
        <taxon>Desulfovibrionaceae</taxon>
    </lineage>
</organism>
<evidence type="ECO:0000313" key="6">
    <source>
        <dbReference type="EMBL" id="ADU63080.1"/>
    </source>
</evidence>
<dbReference type="GO" id="GO:0030288">
    <property type="term" value="C:outer membrane-bounded periplasmic space"/>
    <property type="evidence" value="ECO:0007669"/>
    <property type="project" value="UniProtKB-ARBA"/>
</dbReference>
<dbReference type="GO" id="GO:0015833">
    <property type="term" value="P:peptide transport"/>
    <property type="evidence" value="ECO:0007669"/>
    <property type="project" value="TreeGrafter"/>
</dbReference>
<evidence type="ECO:0000313" key="7">
    <source>
        <dbReference type="Proteomes" id="UP000002191"/>
    </source>
</evidence>
<feature type="signal peptide" evidence="4">
    <location>
        <begin position="1"/>
        <end position="21"/>
    </location>
</feature>
<reference evidence="6 7" key="2">
    <citation type="journal article" date="2014" name="Genome Announc.">
        <title>Complete Genome Sequence of the Subsurface, Mesophilic Sulfate-Reducing Bacterium Desulfovibrio aespoeensis Aspo-2.</title>
        <authorList>
            <person name="Pedersen K."/>
            <person name="Bengtsson A."/>
            <person name="Edlund J."/>
            <person name="Rabe L."/>
            <person name="Hazen T."/>
            <person name="Chakraborty R."/>
            <person name="Goodwin L."/>
            <person name="Shapiro N."/>
        </authorList>
    </citation>
    <scope>NUCLEOTIDE SEQUENCE [LARGE SCALE GENOMIC DNA]</scope>
    <source>
        <strain evidence="7">ATCC 700646 / DSM 10631 / Aspo-2</strain>
    </source>
</reference>
<keyword evidence="2" id="KW-0813">Transport</keyword>
<dbReference type="KEGG" id="das:Daes_2073"/>
<dbReference type="InterPro" id="IPR000914">
    <property type="entry name" value="SBP_5_dom"/>
</dbReference>
<evidence type="ECO:0000259" key="5">
    <source>
        <dbReference type="Pfam" id="PF00496"/>
    </source>
</evidence>
<dbReference type="Gene3D" id="3.10.105.10">
    <property type="entry name" value="Dipeptide-binding Protein, Domain 3"/>
    <property type="match status" value="1"/>
</dbReference>
<dbReference type="InterPro" id="IPR030678">
    <property type="entry name" value="Peptide/Ni-bd"/>
</dbReference>
<keyword evidence="7" id="KW-1185">Reference proteome</keyword>